<dbReference type="PROSITE" id="PS51462">
    <property type="entry name" value="NUDIX"/>
    <property type="match status" value="1"/>
</dbReference>
<comment type="cofactor">
    <cofactor evidence="1">
        <name>Mg(2+)</name>
        <dbReference type="ChEBI" id="CHEBI:18420"/>
    </cofactor>
</comment>
<evidence type="ECO:0000256" key="2">
    <source>
        <dbReference type="ARBA" id="ARBA00022801"/>
    </source>
</evidence>
<protein>
    <recommendedName>
        <fullName evidence="4">Nudix hydrolase domain-containing protein</fullName>
    </recommendedName>
</protein>
<dbReference type="PANTHER" id="PTHR43046">
    <property type="entry name" value="GDP-MANNOSE MANNOSYL HYDROLASE"/>
    <property type="match status" value="1"/>
</dbReference>
<evidence type="ECO:0000259" key="4">
    <source>
        <dbReference type="PROSITE" id="PS51462"/>
    </source>
</evidence>
<dbReference type="PATRIC" id="fig|81408.3.peg.2816"/>
<dbReference type="STRING" id="81408.B4119_0545"/>
<dbReference type="PRINTS" id="PR00502">
    <property type="entry name" value="NUDIXFAMILY"/>
</dbReference>
<evidence type="ECO:0000313" key="5">
    <source>
        <dbReference type="EMBL" id="KYD16839.1"/>
    </source>
</evidence>
<dbReference type="EMBL" id="LQYS01000028">
    <property type="protein sequence ID" value="KYD16839.1"/>
    <property type="molecule type" value="Genomic_DNA"/>
</dbReference>
<feature type="domain" description="Nudix hydrolase" evidence="4">
    <location>
        <begin position="1"/>
        <end position="141"/>
    </location>
</feature>
<dbReference type="Pfam" id="PF00293">
    <property type="entry name" value="NUDIX"/>
    <property type="match status" value="1"/>
</dbReference>
<dbReference type="PANTHER" id="PTHR43046:SF14">
    <property type="entry name" value="MUTT_NUDIX FAMILY PROTEIN"/>
    <property type="match status" value="1"/>
</dbReference>
<dbReference type="RefSeq" id="WP_061579147.1">
    <property type="nucleotide sequence ID" value="NZ_LQYS01000028.1"/>
</dbReference>
<dbReference type="InterPro" id="IPR020084">
    <property type="entry name" value="NUDIX_hydrolase_CS"/>
</dbReference>
<evidence type="ECO:0000256" key="1">
    <source>
        <dbReference type="ARBA" id="ARBA00001946"/>
    </source>
</evidence>
<reference evidence="5 6" key="1">
    <citation type="submission" date="2016-01" db="EMBL/GenBank/DDBJ databases">
        <title>Draft Genome Sequences of Seven Thermophilic Sporeformers Isolated from Foods.</title>
        <authorList>
            <person name="Berendsen E.M."/>
            <person name="Wells-Bennik M.H."/>
            <person name="Krawcyk A.O."/>
            <person name="De Jong A."/>
            <person name="Holsappel S."/>
            <person name="Eijlander R.T."/>
            <person name="Kuipers O.P."/>
        </authorList>
    </citation>
    <scope>NUCLEOTIDE SEQUENCE [LARGE SCALE GENOMIC DNA]</scope>
    <source>
        <strain evidence="5 6">B4119</strain>
    </source>
</reference>
<proteinExistence type="inferred from homology"/>
<dbReference type="AlphaFoldDB" id="A0A150LY14"/>
<dbReference type="GO" id="GO:0016787">
    <property type="term" value="F:hydrolase activity"/>
    <property type="evidence" value="ECO:0007669"/>
    <property type="project" value="UniProtKB-KW"/>
</dbReference>
<dbReference type="InterPro" id="IPR000086">
    <property type="entry name" value="NUDIX_hydrolase_dom"/>
</dbReference>
<dbReference type="SUPFAM" id="SSF55811">
    <property type="entry name" value="Nudix"/>
    <property type="match status" value="1"/>
</dbReference>
<name>A0A150LY14_9BACL</name>
<accession>A0A150LY14</accession>
<comment type="similarity">
    <text evidence="3">Belongs to the Nudix hydrolase family.</text>
</comment>
<dbReference type="Proteomes" id="UP000075455">
    <property type="component" value="Unassembled WGS sequence"/>
</dbReference>
<dbReference type="InterPro" id="IPR015797">
    <property type="entry name" value="NUDIX_hydrolase-like_dom_sf"/>
</dbReference>
<sequence>MRIRKCSRAVIVNEFNKILLQKFEFKDVVGNKVLWVTPGGGVKENETPVEALKRELNEELGIVIDIHDKPIFEMDVLIEGKKGPFISREIYYQIAIQSDTILSIENMTKNEKDTFIELKWWSKEELQKIENFAPREILNYF</sequence>
<comment type="caution">
    <text evidence="5">The sequence shown here is derived from an EMBL/GenBank/DDBJ whole genome shotgun (WGS) entry which is preliminary data.</text>
</comment>
<dbReference type="InterPro" id="IPR020476">
    <property type="entry name" value="Nudix_hydrolase"/>
</dbReference>
<gene>
    <name evidence="5" type="ORF">B4119_0545</name>
</gene>
<evidence type="ECO:0000313" key="6">
    <source>
        <dbReference type="Proteomes" id="UP000075455"/>
    </source>
</evidence>
<evidence type="ECO:0000256" key="3">
    <source>
        <dbReference type="RuleBase" id="RU003476"/>
    </source>
</evidence>
<dbReference type="Gene3D" id="3.90.79.10">
    <property type="entry name" value="Nucleoside Triphosphate Pyrophosphohydrolase"/>
    <property type="match status" value="1"/>
</dbReference>
<keyword evidence="2 3" id="KW-0378">Hydrolase</keyword>
<organism evidence="5 6">
    <name type="scientific">Saccharococcus caldoxylosilyticus</name>
    <dbReference type="NCBI Taxonomy" id="81408"/>
    <lineage>
        <taxon>Bacteria</taxon>
        <taxon>Bacillati</taxon>
        <taxon>Bacillota</taxon>
        <taxon>Bacilli</taxon>
        <taxon>Bacillales</taxon>
        <taxon>Anoxybacillaceae</taxon>
        <taxon>Saccharococcus</taxon>
    </lineage>
</organism>
<dbReference type="PROSITE" id="PS00893">
    <property type="entry name" value="NUDIX_BOX"/>
    <property type="match status" value="1"/>
</dbReference>